<feature type="region of interest" description="Disordered" evidence="1">
    <location>
        <begin position="128"/>
        <end position="148"/>
    </location>
</feature>
<gene>
    <name evidence="2" type="ORF">WSS_A36273</name>
</gene>
<evidence type="ECO:0000313" key="2">
    <source>
        <dbReference type="EMBL" id="EKT77699.1"/>
    </source>
</evidence>
<sequence>MPVSRSLEEITDLPEELLQDPTWERSGHTISFRDGCRVPLPWSGDHPPFGFTAHGIQPWLPQPEAWKSKTVAAETGDPDSMLTLYRTAPHSDSAAHCPPCVATLCLAAITHRCPRLRRWTVVSVCREPVPTTDRDRPGRNGSCSPPPI</sequence>
<proteinExistence type="predicted"/>
<evidence type="ECO:0000256" key="1">
    <source>
        <dbReference type="SAM" id="MobiDB-lite"/>
    </source>
</evidence>
<accession>K8X800</accession>
<reference evidence="2 3" key="1">
    <citation type="journal article" date="2013" name="Genome Announc.">
        <title>Draft Genome Sequence of Rhodococcus opacus Strain M213 Shows a Diverse Catabolic Potential.</title>
        <authorList>
            <person name="Pathak A."/>
            <person name="Green S.J."/>
            <person name="Ogram A."/>
            <person name="Chauhan A."/>
        </authorList>
    </citation>
    <scope>NUCLEOTIDE SEQUENCE [LARGE SCALE GENOMIC DNA]</scope>
    <source>
        <strain evidence="2 3">M213</strain>
    </source>
</reference>
<protein>
    <submittedName>
        <fullName evidence="2">Alpha-glucosidase</fullName>
    </submittedName>
</protein>
<dbReference type="Gene3D" id="3.20.20.80">
    <property type="entry name" value="Glycosidases"/>
    <property type="match status" value="1"/>
</dbReference>
<dbReference type="AlphaFoldDB" id="K8X800"/>
<dbReference type="EMBL" id="AJYC02000141">
    <property type="protein sequence ID" value="EKT77699.1"/>
    <property type="molecule type" value="Genomic_DNA"/>
</dbReference>
<dbReference type="Proteomes" id="UP000005951">
    <property type="component" value="Unassembled WGS sequence"/>
</dbReference>
<evidence type="ECO:0000313" key="3">
    <source>
        <dbReference type="Proteomes" id="UP000005951"/>
    </source>
</evidence>
<comment type="caution">
    <text evidence="2">The sequence shown here is derived from an EMBL/GenBank/DDBJ whole genome shotgun (WGS) entry which is preliminary data.</text>
</comment>
<name>K8X800_RHOOP</name>
<organism evidence="2 3">
    <name type="scientific">Rhodococcus opacus M213</name>
    <dbReference type="NCBI Taxonomy" id="1129896"/>
    <lineage>
        <taxon>Bacteria</taxon>
        <taxon>Bacillati</taxon>
        <taxon>Actinomycetota</taxon>
        <taxon>Actinomycetes</taxon>
        <taxon>Mycobacteriales</taxon>
        <taxon>Nocardiaceae</taxon>
        <taxon>Rhodococcus</taxon>
    </lineage>
</organism>